<reference evidence="1" key="2">
    <citation type="submission" date="2022-01" db="EMBL/GenBank/DDBJ databases">
        <authorList>
            <person name="Zhou L.Y."/>
        </authorList>
    </citation>
    <scope>NUCLEOTIDE SEQUENCE</scope>
    <source>
        <strain evidence="1">TLK-CK17</strain>
    </source>
</reference>
<sequence length="245" mass="27187">MSPSISGTPGPWFSNGGDLRVRFGLNVADTEARQRNEHARLEMLNDAEVSAAPGRSFAHVVAVSRGAALSIQIRSRADLGFGFRIATGAEPVVDRLYAVDRPDADGFRDATVRRFQRDASLITVDLMRARQQGTHDLHSLERLWACDISTWQVHQFLDPIAGRVFTAANPRFPRQEPPVAAARAPMAARSVMAATRTAYPVRAGVVWADGAAEQRFDRIQVQREDDPERTRIGQLRVHFFVLDES</sequence>
<evidence type="ECO:0000313" key="2">
    <source>
        <dbReference type="Proteomes" id="UP001430796"/>
    </source>
</evidence>
<protein>
    <submittedName>
        <fullName evidence="1">Uncharacterized protein</fullName>
    </submittedName>
</protein>
<organism evidence="1 2">
    <name type="scientific">Marilutibacter chinensis</name>
    <dbReference type="NCBI Taxonomy" id="2912247"/>
    <lineage>
        <taxon>Bacteria</taxon>
        <taxon>Pseudomonadati</taxon>
        <taxon>Pseudomonadota</taxon>
        <taxon>Gammaproteobacteria</taxon>
        <taxon>Lysobacterales</taxon>
        <taxon>Lysobacteraceae</taxon>
        <taxon>Marilutibacter</taxon>
    </lineage>
</organism>
<reference evidence="1" key="1">
    <citation type="submission" date="2022-01" db="EMBL/GenBank/DDBJ databases">
        <title>Lysobacter chinensis sp. nov., a bacterium isolated from cow dung compost.</title>
        <authorList>
            <person name="Liu Y."/>
        </authorList>
    </citation>
    <scope>NUCLEOTIDE SEQUENCE</scope>
    <source>
        <strain evidence="1">TLK-CK17</strain>
    </source>
</reference>
<name>A0ABS9HY58_9GAMM</name>
<keyword evidence="2" id="KW-1185">Reference proteome</keyword>
<proteinExistence type="predicted"/>
<evidence type="ECO:0000313" key="1">
    <source>
        <dbReference type="EMBL" id="MCF7223275.1"/>
    </source>
</evidence>
<gene>
    <name evidence="1" type="ORF">L3V18_15975</name>
</gene>
<accession>A0ABS9HY58</accession>
<dbReference type="RefSeq" id="WP_237056220.1">
    <property type="nucleotide sequence ID" value="NZ_JAKJPO010000014.1"/>
</dbReference>
<comment type="caution">
    <text evidence="1">The sequence shown here is derived from an EMBL/GenBank/DDBJ whole genome shotgun (WGS) entry which is preliminary data.</text>
</comment>
<dbReference type="EMBL" id="JAKJPO010000014">
    <property type="protein sequence ID" value="MCF7223275.1"/>
    <property type="molecule type" value="Genomic_DNA"/>
</dbReference>
<dbReference type="Proteomes" id="UP001430796">
    <property type="component" value="Unassembled WGS sequence"/>
</dbReference>